<dbReference type="Gene3D" id="2.40.160.60">
    <property type="entry name" value="Outer membrane protein transport protein (OMPP1/FadL/TodX)"/>
    <property type="match status" value="1"/>
</dbReference>
<gene>
    <name evidence="2" type="ORF">A2519_06650</name>
</gene>
<organism evidence="2 3">
    <name type="scientific">Candidatus Raymondbacteria bacterium RIFOXYD12_FULL_49_13</name>
    <dbReference type="NCBI Taxonomy" id="1817890"/>
    <lineage>
        <taxon>Bacteria</taxon>
        <taxon>Raymondiibacteriota</taxon>
    </lineage>
</organism>
<dbReference type="AlphaFoldDB" id="A0A1F7F891"/>
<keyword evidence="1" id="KW-0732">Signal</keyword>
<dbReference type="Proteomes" id="UP000179243">
    <property type="component" value="Unassembled WGS sequence"/>
</dbReference>
<proteinExistence type="predicted"/>
<sequence>MIKKYLLTGFVGALCVLSVFAETRSTFTGIRSMGMGGANLANADDASAMLVNPACLDMYMEHMHLSVNFGLYVSPSVLDLLSFVTNHSKKLTSTDGLKSLDKQFYDDLYSIDGKWSTVGLLPNAGFMARTLGFTYGASYYWTVPTRVMIESGVLVPKIFIGTQMDQVFTASMCRRLMKVLAVGASFKWIDRYIVDDIALGYTQTLEFVDRFNNDMMSAIDPLLTHKYGPGFDIGGLFYFGGIRAAATIQDVFAYIGEDFLSPRFNVGMAYKILPLMEYNFIDDASATFELHNVFRHANFFTKINTGAEIRLTNFDFRMGLNQGYPTLGMSLYYFIFHLDYLWYAEELGLYVNDSPLSYHFIQLGADIKF</sequence>
<evidence type="ECO:0008006" key="4">
    <source>
        <dbReference type="Google" id="ProtNLM"/>
    </source>
</evidence>
<evidence type="ECO:0000313" key="3">
    <source>
        <dbReference type="Proteomes" id="UP000179243"/>
    </source>
</evidence>
<name>A0A1F7F891_UNCRA</name>
<dbReference type="SUPFAM" id="SSF56935">
    <property type="entry name" value="Porins"/>
    <property type="match status" value="1"/>
</dbReference>
<comment type="caution">
    <text evidence="2">The sequence shown here is derived from an EMBL/GenBank/DDBJ whole genome shotgun (WGS) entry which is preliminary data.</text>
</comment>
<feature type="chain" id="PRO_5009528488" description="DUF5723 domain-containing protein" evidence="1">
    <location>
        <begin position="22"/>
        <end position="369"/>
    </location>
</feature>
<dbReference type="EMBL" id="MFYX01000101">
    <property type="protein sequence ID" value="OGK02841.1"/>
    <property type="molecule type" value="Genomic_DNA"/>
</dbReference>
<reference evidence="2 3" key="1">
    <citation type="journal article" date="2016" name="Nat. Commun.">
        <title>Thousands of microbial genomes shed light on interconnected biogeochemical processes in an aquifer system.</title>
        <authorList>
            <person name="Anantharaman K."/>
            <person name="Brown C.T."/>
            <person name="Hug L.A."/>
            <person name="Sharon I."/>
            <person name="Castelle C.J."/>
            <person name="Probst A.J."/>
            <person name="Thomas B.C."/>
            <person name="Singh A."/>
            <person name="Wilkins M.J."/>
            <person name="Karaoz U."/>
            <person name="Brodie E.L."/>
            <person name="Williams K.H."/>
            <person name="Hubbard S.S."/>
            <person name="Banfield J.F."/>
        </authorList>
    </citation>
    <scope>NUCLEOTIDE SEQUENCE [LARGE SCALE GENOMIC DNA]</scope>
</reference>
<feature type="signal peptide" evidence="1">
    <location>
        <begin position="1"/>
        <end position="21"/>
    </location>
</feature>
<protein>
    <recommendedName>
        <fullName evidence="4">DUF5723 domain-containing protein</fullName>
    </recommendedName>
</protein>
<accession>A0A1F7F891</accession>
<evidence type="ECO:0000256" key="1">
    <source>
        <dbReference type="SAM" id="SignalP"/>
    </source>
</evidence>
<evidence type="ECO:0000313" key="2">
    <source>
        <dbReference type="EMBL" id="OGK02841.1"/>
    </source>
</evidence>